<dbReference type="EMBL" id="BAABGM010000014">
    <property type="protein sequence ID" value="GAA4407305.1"/>
    <property type="molecule type" value="Genomic_DNA"/>
</dbReference>
<keyword evidence="3" id="KW-1185">Reference proteome</keyword>
<dbReference type="RefSeq" id="WP_345206004.1">
    <property type="nucleotide sequence ID" value="NZ_BAABGM010000014.1"/>
</dbReference>
<reference evidence="3" key="1">
    <citation type="journal article" date="2019" name="Int. J. Syst. Evol. Microbiol.">
        <title>The Global Catalogue of Microorganisms (GCM) 10K type strain sequencing project: providing services to taxonomists for standard genome sequencing and annotation.</title>
        <authorList>
            <consortium name="The Broad Institute Genomics Platform"/>
            <consortium name="The Broad Institute Genome Sequencing Center for Infectious Disease"/>
            <person name="Wu L."/>
            <person name="Ma J."/>
        </authorList>
    </citation>
    <scope>NUCLEOTIDE SEQUENCE [LARGE SCALE GENOMIC DNA]</scope>
    <source>
        <strain evidence="3">JCM 17809</strain>
    </source>
</reference>
<comment type="caution">
    <text evidence="2">The sequence shown here is derived from an EMBL/GenBank/DDBJ whole genome shotgun (WGS) entry which is preliminary data.</text>
</comment>
<gene>
    <name evidence="2" type="ORF">GCM10023168_23210</name>
</gene>
<evidence type="ECO:0000313" key="3">
    <source>
        <dbReference type="Proteomes" id="UP001500945"/>
    </source>
</evidence>
<accession>A0ABP8KHM8</accession>
<sequence>MDTNSTLETILTLAALGGLVAPVAYLMERTNRRVRREHGARTSWAWTGHDADSRRVADEIHALDGSAHR</sequence>
<proteinExistence type="predicted"/>
<evidence type="ECO:0000313" key="2">
    <source>
        <dbReference type="EMBL" id="GAA4407305.1"/>
    </source>
</evidence>
<keyword evidence="1" id="KW-0472">Membrane</keyword>
<name>A0ABP8KHM8_9MICO</name>
<dbReference type="Proteomes" id="UP001500945">
    <property type="component" value="Unassembled WGS sequence"/>
</dbReference>
<keyword evidence="1" id="KW-1133">Transmembrane helix</keyword>
<protein>
    <submittedName>
        <fullName evidence="2">Uncharacterized protein</fullName>
    </submittedName>
</protein>
<feature type="transmembrane region" description="Helical" evidence="1">
    <location>
        <begin position="6"/>
        <end position="27"/>
    </location>
</feature>
<keyword evidence="1" id="KW-0812">Transmembrane</keyword>
<evidence type="ECO:0000256" key="1">
    <source>
        <dbReference type="SAM" id="Phobius"/>
    </source>
</evidence>
<organism evidence="2 3">
    <name type="scientific">Fodinibacter luteus</name>
    <dbReference type="NCBI Taxonomy" id="552064"/>
    <lineage>
        <taxon>Bacteria</taxon>
        <taxon>Bacillati</taxon>
        <taxon>Actinomycetota</taxon>
        <taxon>Actinomycetes</taxon>
        <taxon>Micrococcales</taxon>
        <taxon>Intrasporangiaceae</taxon>
        <taxon>Fodinibacter (ex Wang et al. 2009)</taxon>
    </lineage>
</organism>